<dbReference type="GO" id="GO:0042372">
    <property type="term" value="P:phylloquinone biosynthetic process"/>
    <property type="evidence" value="ECO:0007669"/>
    <property type="project" value="UniProtKB-UniRule"/>
</dbReference>
<dbReference type="EC" id="2.1.1.329" evidence="4"/>
<evidence type="ECO:0000256" key="2">
    <source>
        <dbReference type="ARBA" id="ARBA00022679"/>
    </source>
</evidence>
<dbReference type="NCBIfam" id="NF001244">
    <property type="entry name" value="PRK00216.1-5"/>
    <property type="match status" value="1"/>
</dbReference>
<dbReference type="PROSITE" id="PS01183">
    <property type="entry name" value="UBIE_1"/>
    <property type="match status" value="1"/>
</dbReference>
<organism evidence="5 6">
    <name type="scientific">Thermoleptolyngbya sichuanensis A183</name>
    <dbReference type="NCBI Taxonomy" id="2737172"/>
    <lineage>
        <taxon>Bacteria</taxon>
        <taxon>Bacillati</taxon>
        <taxon>Cyanobacteriota</taxon>
        <taxon>Cyanophyceae</taxon>
        <taxon>Oculatellales</taxon>
        <taxon>Oculatellaceae</taxon>
        <taxon>Thermoleptolyngbya</taxon>
        <taxon>Thermoleptolyngbya sichuanensis</taxon>
    </lineage>
</organism>
<protein>
    <recommendedName>
        <fullName evidence="4">2-phytyl-1,4-naphtoquinone methyltransferase</fullName>
        <ecNumber evidence="4">2.1.1.329</ecNumber>
    </recommendedName>
    <alternativeName>
        <fullName evidence="4">Demethylphylloquinone methyltransferase</fullName>
    </alternativeName>
</protein>
<dbReference type="Pfam" id="PF01209">
    <property type="entry name" value="Ubie_methyltran"/>
    <property type="match status" value="1"/>
</dbReference>
<dbReference type="Gene3D" id="3.40.50.150">
    <property type="entry name" value="Vaccinia Virus protein VP39"/>
    <property type="match status" value="1"/>
</dbReference>
<dbReference type="GO" id="GO:0032259">
    <property type="term" value="P:methylation"/>
    <property type="evidence" value="ECO:0007669"/>
    <property type="project" value="UniProtKB-KW"/>
</dbReference>
<dbReference type="InterPro" id="IPR023576">
    <property type="entry name" value="UbiE/COQ5_MeTrFase_CS"/>
</dbReference>
<dbReference type="InterPro" id="IPR029063">
    <property type="entry name" value="SAM-dependent_MTases_sf"/>
</dbReference>
<evidence type="ECO:0000313" key="5">
    <source>
        <dbReference type="EMBL" id="QKD83640.1"/>
    </source>
</evidence>
<dbReference type="NCBIfam" id="TIGR01934">
    <property type="entry name" value="MenG_MenH_UbiE"/>
    <property type="match status" value="1"/>
</dbReference>
<dbReference type="PANTHER" id="PTHR43591">
    <property type="entry name" value="METHYLTRANSFERASE"/>
    <property type="match status" value="1"/>
</dbReference>
<keyword evidence="3 4" id="KW-0949">S-adenosyl-L-methionine</keyword>
<comment type="catalytic activity">
    <reaction evidence="4">
        <text>demethylphylloquinol + S-adenosyl-L-methionine = phylloquinol + S-adenosyl-L-homocysteine + H(+)</text>
        <dbReference type="Rhea" id="RHEA:40551"/>
        <dbReference type="ChEBI" id="CHEBI:15378"/>
        <dbReference type="ChEBI" id="CHEBI:28433"/>
        <dbReference type="ChEBI" id="CHEBI:57856"/>
        <dbReference type="ChEBI" id="CHEBI:59789"/>
        <dbReference type="ChEBI" id="CHEBI:87844"/>
        <dbReference type="EC" id="2.1.1.329"/>
    </reaction>
</comment>
<evidence type="ECO:0000256" key="1">
    <source>
        <dbReference type="ARBA" id="ARBA00022603"/>
    </source>
</evidence>
<dbReference type="PROSITE" id="PS51608">
    <property type="entry name" value="SAM_MT_UBIE"/>
    <property type="match status" value="1"/>
</dbReference>
<evidence type="ECO:0000256" key="4">
    <source>
        <dbReference type="HAMAP-Rule" id="MF_01982"/>
    </source>
</evidence>
<dbReference type="SUPFAM" id="SSF53335">
    <property type="entry name" value="S-adenosyl-L-methionine-dependent methyltransferases"/>
    <property type="match status" value="1"/>
</dbReference>
<keyword evidence="1 4" id="KW-0489">Methyltransferase</keyword>
<reference evidence="5 6" key="1">
    <citation type="submission" date="2020-05" db="EMBL/GenBank/DDBJ databases">
        <title>Complete genome sequence of of a novel Thermoleptolyngbya strain isolated from hot springs of Ganzi, Sichuan China.</title>
        <authorList>
            <person name="Tang J."/>
            <person name="Daroch M."/>
            <person name="Li L."/>
            <person name="Waleron K."/>
            <person name="Waleron M."/>
            <person name="Waleron M."/>
        </authorList>
    </citation>
    <scope>NUCLEOTIDE SEQUENCE [LARGE SCALE GENOMIC DNA]</scope>
    <source>
        <strain evidence="5 6">PKUAC-SCTA183</strain>
    </source>
</reference>
<dbReference type="RefSeq" id="WP_172357552.1">
    <property type="nucleotide sequence ID" value="NZ_CP053661.1"/>
</dbReference>
<dbReference type="KEGG" id="theu:HPC62_16825"/>
<dbReference type="Proteomes" id="UP000505210">
    <property type="component" value="Chromosome"/>
</dbReference>
<dbReference type="EMBL" id="CP053661">
    <property type="protein sequence ID" value="QKD83640.1"/>
    <property type="molecule type" value="Genomic_DNA"/>
</dbReference>
<proteinExistence type="inferred from homology"/>
<keyword evidence="2 4" id="KW-0808">Transferase</keyword>
<name>A0A6M8BHI9_9CYAN</name>
<evidence type="ECO:0000313" key="6">
    <source>
        <dbReference type="Proteomes" id="UP000505210"/>
    </source>
</evidence>
<gene>
    <name evidence="5" type="primary">ubiE</name>
    <name evidence="4" type="synonym">menG</name>
    <name evidence="5" type="ORF">HPC62_16825</name>
</gene>
<dbReference type="GO" id="GO:0052624">
    <property type="term" value="F:2-phytyl-1,4-naphthoquinone methyltransferase activity"/>
    <property type="evidence" value="ECO:0007669"/>
    <property type="project" value="UniProtKB-EC"/>
</dbReference>
<dbReference type="AlphaFoldDB" id="A0A6M8BHI9"/>
<dbReference type="InterPro" id="IPR004033">
    <property type="entry name" value="UbiE/COQ5_MeTrFase"/>
</dbReference>
<dbReference type="PANTHER" id="PTHR43591:SF24">
    <property type="entry name" value="2-METHOXY-6-POLYPRENYL-1,4-BENZOQUINOL METHYLASE, MITOCHONDRIAL"/>
    <property type="match status" value="1"/>
</dbReference>
<dbReference type="InterPro" id="IPR032904">
    <property type="entry name" value="MenG"/>
</dbReference>
<keyword evidence="6" id="KW-1185">Reference proteome</keyword>
<evidence type="ECO:0000256" key="3">
    <source>
        <dbReference type="ARBA" id="ARBA00022691"/>
    </source>
</evidence>
<dbReference type="HAMAP" id="MF_01982">
    <property type="entry name" value="MenG_phylloquinone_subfam"/>
    <property type="match status" value="1"/>
</dbReference>
<dbReference type="CDD" id="cd02440">
    <property type="entry name" value="AdoMet_MTases"/>
    <property type="match status" value="1"/>
</dbReference>
<sequence>MSQSSNSQSSEIQAIFNRIAPVYDLLNDGLSLMFHRVWKRMTVGWSGAKPGDRCLDVCCGSGDLARLLAWRAGTTGEVVGLDFSANQLAIAQERTAQSTIPLNVTWVEGDALNLPFGDNEFDAATMGYGLRNVVDIPRALAELHRVLKPGASVAILDFHRPDSPQLQAFQQWYLDTLVVPTAARLGMKDEYAYIFPSLERFPQGPEQVRLAKQAGFPYAEHHAIAGGMMGVLVATKARDW</sequence>
<comment type="pathway">
    <text evidence="4">Cofactor biosynthesis; phylloquinone biosynthesis.</text>
</comment>
<comment type="function">
    <text evidence="4">Methyltransferase required for the conversion of 2-phytyl-1,4-beta-naphthoquinol to phylloquinol.</text>
</comment>
<comment type="similarity">
    <text evidence="4">Belongs to the class I-like SAM-binding methyltransferase superfamily. MenG/UbiE family.</text>
</comment>
<accession>A0A6M8BHI9</accession>
<dbReference type="UniPathway" id="UPA00995"/>
<dbReference type="HAMAP" id="MF_01813">
    <property type="entry name" value="MenG_UbiE_methyltr"/>
    <property type="match status" value="1"/>
</dbReference>